<evidence type="ECO:0000313" key="2">
    <source>
        <dbReference type="Proteomes" id="UP000324222"/>
    </source>
</evidence>
<protein>
    <submittedName>
        <fullName evidence="1">Uncharacterized protein</fullName>
    </submittedName>
</protein>
<sequence>MTHILLHNTQSHHNQQHICHITSIAHHTKQSTHHGHKATSCHTLYQTLNNLYHILSLSNTSQPQPHHNTCVTPHTHNTHTHIKLRITHNHATHNK</sequence>
<gene>
    <name evidence="1" type="ORF">E2C01_069818</name>
</gene>
<evidence type="ECO:0000313" key="1">
    <source>
        <dbReference type="EMBL" id="MPC75431.1"/>
    </source>
</evidence>
<proteinExistence type="predicted"/>
<organism evidence="1 2">
    <name type="scientific">Portunus trituberculatus</name>
    <name type="common">Swimming crab</name>
    <name type="synonym">Neptunus trituberculatus</name>
    <dbReference type="NCBI Taxonomy" id="210409"/>
    <lineage>
        <taxon>Eukaryota</taxon>
        <taxon>Metazoa</taxon>
        <taxon>Ecdysozoa</taxon>
        <taxon>Arthropoda</taxon>
        <taxon>Crustacea</taxon>
        <taxon>Multicrustacea</taxon>
        <taxon>Malacostraca</taxon>
        <taxon>Eumalacostraca</taxon>
        <taxon>Eucarida</taxon>
        <taxon>Decapoda</taxon>
        <taxon>Pleocyemata</taxon>
        <taxon>Brachyura</taxon>
        <taxon>Eubrachyura</taxon>
        <taxon>Portunoidea</taxon>
        <taxon>Portunidae</taxon>
        <taxon>Portuninae</taxon>
        <taxon>Portunus</taxon>
    </lineage>
</organism>
<comment type="caution">
    <text evidence="1">The sequence shown here is derived from an EMBL/GenBank/DDBJ whole genome shotgun (WGS) entry which is preliminary data.</text>
</comment>
<keyword evidence="2" id="KW-1185">Reference proteome</keyword>
<dbReference type="EMBL" id="VSRR010041104">
    <property type="protein sequence ID" value="MPC75431.1"/>
    <property type="molecule type" value="Genomic_DNA"/>
</dbReference>
<dbReference type="AlphaFoldDB" id="A0A5B7HR27"/>
<name>A0A5B7HR27_PORTR</name>
<reference evidence="1 2" key="1">
    <citation type="submission" date="2019-05" db="EMBL/GenBank/DDBJ databases">
        <title>Another draft genome of Portunus trituberculatus and its Hox gene families provides insights of decapod evolution.</title>
        <authorList>
            <person name="Jeong J.-H."/>
            <person name="Song I."/>
            <person name="Kim S."/>
            <person name="Choi T."/>
            <person name="Kim D."/>
            <person name="Ryu S."/>
            <person name="Kim W."/>
        </authorList>
    </citation>
    <scope>NUCLEOTIDE SEQUENCE [LARGE SCALE GENOMIC DNA]</scope>
    <source>
        <tissue evidence="1">Muscle</tissue>
    </source>
</reference>
<accession>A0A5B7HR27</accession>
<dbReference type="Proteomes" id="UP000324222">
    <property type="component" value="Unassembled WGS sequence"/>
</dbReference>